<evidence type="ECO:0000259" key="9">
    <source>
        <dbReference type="PROSITE" id="PS51837"/>
    </source>
</evidence>
<keyword evidence="5" id="KW-0479">Metal-binding</keyword>
<comment type="caution">
    <text evidence="10">The sequence shown here is derived from an EMBL/GenBank/DDBJ whole genome shotgun (WGS) entry which is preliminary data.</text>
</comment>
<evidence type="ECO:0000256" key="4">
    <source>
        <dbReference type="ARBA" id="ARBA00005975"/>
    </source>
</evidence>
<dbReference type="InterPro" id="IPR037519">
    <property type="entry name" value="LITAF_fam"/>
</dbReference>
<comment type="similarity">
    <text evidence="4">Belongs to the CDIP1/LITAF family.</text>
</comment>
<dbReference type="GO" id="GO:0098574">
    <property type="term" value="C:cytoplasmic side of lysosomal membrane"/>
    <property type="evidence" value="ECO:0007669"/>
    <property type="project" value="TreeGrafter"/>
</dbReference>
<dbReference type="STRING" id="10195.A0A3M7QVR7"/>
<comment type="subcellular location">
    <subcellularLocation>
        <location evidence="2">Endosome membrane</location>
        <topology evidence="2">Peripheral membrane protein</topology>
    </subcellularLocation>
    <subcellularLocation>
        <location evidence="1">Late endosome membrane</location>
    </subcellularLocation>
    <subcellularLocation>
        <location evidence="3">Lysosome membrane</location>
        <topology evidence="3">Peripheral membrane protein</topology>
        <orientation evidence="3">Cytoplasmic side</orientation>
    </subcellularLocation>
</comment>
<evidence type="ECO:0000256" key="3">
    <source>
        <dbReference type="ARBA" id="ARBA00004630"/>
    </source>
</evidence>
<evidence type="ECO:0000256" key="2">
    <source>
        <dbReference type="ARBA" id="ARBA00004481"/>
    </source>
</evidence>
<protein>
    <submittedName>
        <fullName evidence="10">Lipopolysaccharide-induced tumor necrosis factor-alpha factor</fullName>
    </submittedName>
</protein>
<dbReference type="OrthoDB" id="4713066at2759"/>
<gene>
    <name evidence="10" type="ORF">BpHYR1_032627</name>
</gene>
<dbReference type="PROSITE" id="PS51837">
    <property type="entry name" value="LITAF"/>
    <property type="match status" value="1"/>
</dbReference>
<evidence type="ECO:0000313" key="11">
    <source>
        <dbReference type="Proteomes" id="UP000276133"/>
    </source>
</evidence>
<accession>A0A3M7QVR7</accession>
<evidence type="ECO:0000256" key="5">
    <source>
        <dbReference type="ARBA" id="ARBA00022723"/>
    </source>
</evidence>
<dbReference type="GO" id="GO:0098560">
    <property type="term" value="C:cytoplasmic side of late endosome membrane"/>
    <property type="evidence" value="ECO:0007669"/>
    <property type="project" value="TreeGrafter"/>
</dbReference>
<keyword evidence="8" id="KW-1133">Transmembrane helix</keyword>
<evidence type="ECO:0000256" key="1">
    <source>
        <dbReference type="ARBA" id="ARBA00004414"/>
    </source>
</evidence>
<dbReference type="AlphaFoldDB" id="A0A3M7QVR7"/>
<keyword evidence="8" id="KW-0812">Transmembrane</keyword>
<dbReference type="Proteomes" id="UP000276133">
    <property type="component" value="Unassembled WGS sequence"/>
</dbReference>
<keyword evidence="7 8" id="KW-0472">Membrane</keyword>
<evidence type="ECO:0000313" key="10">
    <source>
        <dbReference type="EMBL" id="RNA15442.1"/>
    </source>
</evidence>
<keyword evidence="11" id="KW-1185">Reference proteome</keyword>
<dbReference type="PANTHER" id="PTHR23292:SF6">
    <property type="entry name" value="FI16602P1-RELATED"/>
    <property type="match status" value="1"/>
</dbReference>
<proteinExistence type="inferred from homology"/>
<dbReference type="GO" id="GO:0008270">
    <property type="term" value="F:zinc ion binding"/>
    <property type="evidence" value="ECO:0007669"/>
    <property type="project" value="TreeGrafter"/>
</dbReference>
<dbReference type="GO" id="GO:0005634">
    <property type="term" value="C:nucleus"/>
    <property type="evidence" value="ECO:0007669"/>
    <property type="project" value="TreeGrafter"/>
</dbReference>
<evidence type="ECO:0000256" key="8">
    <source>
        <dbReference type="SAM" id="Phobius"/>
    </source>
</evidence>
<organism evidence="10 11">
    <name type="scientific">Brachionus plicatilis</name>
    <name type="common">Marine rotifer</name>
    <name type="synonym">Brachionus muelleri</name>
    <dbReference type="NCBI Taxonomy" id="10195"/>
    <lineage>
        <taxon>Eukaryota</taxon>
        <taxon>Metazoa</taxon>
        <taxon>Spiralia</taxon>
        <taxon>Gnathifera</taxon>
        <taxon>Rotifera</taxon>
        <taxon>Eurotatoria</taxon>
        <taxon>Monogononta</taxon>
        <taxon>Pseudotrocha</taxon>
        <taxon>Ploima</taxon>
        <taxon>Brachionidae</taxon>
        <taxon>Brachionus</taxon>
    </lineage>
</organism>
<dbReference type="PANTHER" id="PTHR23292">
    <property type="entry name" value="LIPOPOLYSACCHARIDE-INDUCED TUMOR NECROSIS FACTOR-ALPHA FACTOR"/>
    <property type="match status" value="1"/>
</dbReference>
<keyword evidence="6" id="KW-0862">Zinc</keyword>
<dbReference type="InterPro" id="IPR006629">
    <property type="entry name" value="LITAF"/>
</dbReference>
<dbReference type="SMART" id="SM00714">
    <property type="entry name" value="LITAF"/>
    <property type="match status" value="1"/>
</dbReference>
<name>A0A3M7QVR7_BRAPC</name>
<feature type="transmembrane region" description="Helical" evidence="8">
    <location>
        <begin position="58"/>
        <end position="80"/>
    </location>
</feature>
<reference evidence="10 11" key="1">
    <citation type="journal article" date="2018" name="Sci. Rep.">
        <title>Genomic signatures of local adaptation to the degree of environmental predictability in rotifers.</title>
        <authorList>
            <person name="Franch-Gras L."/>
            <person name="Hahn C."/>
            <person name="Garcia-Roger E.M."/>
            <person name="Carmona M.J."/>
            <person name="Serra M."/>
            <person name="Gomez A."/>
        </authorList>
    </citation>
    <scope>NUCLEOTIDE SEQUENCE [LARGE SCALE GENOMIC DNA]</scope>
    <source>
        <strain evidence="10">HYR1</strain>
    </source>
</reference>
<feature type="transmembrane region" description="Helical" evidence="8">
    <location>
        <begin position="24"/>
        <end position="46"/>
    </location>
</feature>
<evidence type="ECO:0000256" key="6">
    <source>
        <dbReference type="ARBA" id="ARBA00022833"/>
    </source>
</evidence>
<sequence>MQPANIQAIMQRVFLGKTPSNVTWYSFFLLKFVIFCLHPSCGANVVSRISHESGLTTWLIASAICFVGCVLGCCLIPFFVNDCKDVKHYCPNLKYLKAITTAGKTFSARARRGFA</sequence>
<feature type="domain" description="LITAF" evidence="9">
    <location>
        <begin position="18"/>
        <end position="102"/>
    </location>
</feature>
<dbReference type="EMBL" id="REGN01004944">
    <property type="protein sequence ID" value="RNA15442.1"/>
    <property type="molecule type" value="Genomic_DNA"/>
</dbReference>
<dbReference type="Pfam" id="PF10601">
    <property type="entry name" value="zf-LITAF-like"/>
    <property type="match status" value="1"/>
</dbReference>
<evidence type="ECO:0000256" key="7">
    <source>
        <dbReference type="ARBA" id="ARBA00023136"/>
    </source>
</evidence>